<evidence type="ECO:0008006" key="3">
    <source>
        <dbReference type="Google" id="ProtNLM"/>
    </source>
</evidence>
<evidence type="ECO:0000313" key="2">
    <source>
        <dbReference type="Proteomes" id="UP000501802"/>
    </source>
</evidence>
<reference evidence="1 2" key="1">
    <citation type="submission" date="2020-03" db="EMBL/GenBank/DDBJ databases">
        <authorList>
            <person name="Kim M.K."/>
        </authorList>
    </citation>
    <scope>NUCLEOTIDE SEQUENCE [LARGE SCALE GENOMIC DNA]</scope>
    <source>
        <strain evidence="1 2">BT328</strain>
    </source>
</reference>
<protein>
    <recommendedName>
        <fullName evidence="3">Lipocalin family protein</fullName>
    </recommendedName>
</protein>
<name>A0A6G9APJ9_9BACT</name>
<dbReference type="EMBL" id="CP050063">
    <property type="protein sequence ID" value="QIP14397.1"/>
    <property type="molecule type" value="Genomic_DNA"/>
</dbReference>
<dbReference type="AlphaFoldDB" id="A0A6G9APJ9"/>
<keyword evidence="2" id="KW-1185">Reference proteome</keyword>
<accession>A0A6G9APJ9</accession>
<dbReference type="Proteomes" id="UP000501802">
    <property type="component" value="Chromosome"/>
</dbReference>
<dbReference type="KEGG" id="spib:G8759_18120"/>
<organism evidence="1 2">
    <name type="scientific">Spirosoma aureum</name>
    <dbReference type="NCBI Taxonomy" id="2692134"/>
    <lineage>
        <taxon>Bacteria</taxon>
        <taxon>Pseudomonadati</taxon>
        <taxon>Bacteroidota</taxon>
        <taxon>Cytophagia</taxon>
        <taxon>Cytophagales</taxon>
        <taxon>Cytophagaceae</taxon>
        <taxon>Spirosoma</taxon>
    </lineage>
</organism>
<dbReference type="Gene3D" id="2.40.128.20">
    <property type="match status" value="1"/>
</dbReference>
<dbReference type="RefSeq" id="WP_167210394.1">
    <property type="nucleotide sequence ID" value="NZ_CP050063.1"/>
</dbReference>
<gene>
    <name evidence="1" type="ORF">G8759_18120</name>
</gene>
<dbReference type="SUPFAM" id="SSF50814">
    <property type="entry name" value="Lipocalins"/>
    <property type="match status" value="1"/>
</dbReference>
<dbReference type="InterPro" id="IPR012674">
    <property type="entry name" value="Calycin"/>
</dbReference>
<proteinExistence type="predicted"/>
<sequence>MLSPFYLTPIVQTLLGTWFICSTNFPMWLKGDKTNPTFTYSVSDIKAETTVLLDEVKYQKKGETKTLTGFDYQSKNDSSTYTWRGKGVLGLLRSKWQIVLQDPNGQWAVIWFSRTLFTSEGVDIISRTPQQLPEKTLNHIKSLMADNPLLAKHLITMRELSNK</sequence>
<evidence type="ECO:0000313" key="1">
    <source>
        <dbReference type="EMBL" id="QIP14397.1"/>
    </source>
</evidence>